<dbReference type="InterPro" id="IPR000432">
    <property type="entry name" value="DNA_mismatch_repair_MutS_C"/>
</dbReference>
<evidence type="ECO:0000313" key="6">
    <source>
        <dbReference type="Proteomes" id="UP001597191"/>
    </source>
</evidence>
<accession>A0ABW4BPE4</accession>
<dbReference type="InterPro" id="IPR027417">
    <property type="entry name" value="P-loop_NTPase"/>
</dbReference>
<dbReference type="PANTHER" id="PTHR11361:SF34">
    <property type="entry name" value="DNA MISMATCH REPAIR PROTEIN MSH1, MITOCHONDRIAL"/>
    <property type="match status" value="1"/>
</dbReference>
<feature type="domain" description="DNA mismatch repair proteins mutS family" evidence="4">
    <location>
        <begin position="305"/>
        <end position="439"/>
    </location>
</feature>
<dbReference type="InterPro" id="IPR045076">
    <property type="entry name" value="MutS"/>
</dbReference>
<protein>
    <recommendedName>
        <fullName evidence="4">DNA mismatch repair proteins mutS family domain-containing protein</fullName>
    </recommendedName>
</protein>
<dbReference type="Pfam" id="PF00488">
    <property type="entry name" value="MutS_V"/>
    <property type="match status" value="1"/>
</dbReference>
<dbReference type="Gene3D" id="3.40.50.300">
    <property type="entry name" value="P-loop containing nucleotide triphosphate hydrolases"/>
    <property type="match status" value="1"/>
</dbReference>
<evidence type="ECO:0000256" key="3">
    <source>
        <dbReference type="ARBA" id="ARBA00023125"/>
    </source>
</evidence>
<sequence length="483" mass="54750">MDQLFDIFQAATRQSIKTYFYQPLTDWSAIKYRQNVFRDLADVACLTKILQFERQFRCHDDFITEIASIHDNEVKWYELLIIQKRNFAALHDLQRTLQNNSVKSQALLDLADYLNHYLQAAEVTHLQAEIDRIFGTLQQLHYRLIVDGLKITVEETTGFESGLDDAITTTFASLLATDDPEINHGKIKKPEGESDLSNLQAMILRALGQVFPKEFHDLRDFYEQYIGYADATIDQVANELNFYLAVIKVEQHVAKTQQTTFCYPDLAATGQDEQVTASFDLTLAAKNHQQIVTNDYLLKANEQFLIISGPNQGGKTTYARMVGENYYLFTLGVPIPGQQATLHLRQQVWTHFERQENERLLTGLLAADVDRIWQIAQASGPDSFVIMNELFSSTTVEDAEEMAKKVLLILEQRGAHGIYVTFLEQLNTLPATASMMSQVVPNSTTRSFKVIRTAPNGRAYAVSLLQAYHLTAAQIKAGETNES</sequence>
<dbReference type="EMBL" id="JBHTOH010000094">
    <property type="protein sequence ID" value="MFD1412119.1"/>
    <property type="molecule type" value="Genomic_DNA"/>
</dbReference>
<evidence type="ECO:0000259" key="4">
    <source>
        <dbReference type="Pfam" id="PF00488"/>
    </source>
</evidence>
<dbReference type="SUPFAM" id="SSF52540">
    <property type="entry name" value="P-loop containing nucleoside triphosphate hydrolases"/>
    <property type="match status" value="1"/>
</dbReference>
<dbReference type="Proteomes" id="UP001597191">
    <property type="component" value="Unassembled WGS sequence"/>
</dbReference>
<keyword evidence="2" id="KW-0067">ATP-binding</keyword>
<keyword evidence="6" id="KW-1185">Reference proteome</keyword>
<reference evidence="6" key="1">
    <citation type="journal article" date="2019" name="Int. J. Syst. Evol. Microbiol.">
        <title>The Global Catalogue of Microorganisms (GCM) 10K type strain sequencing project: providing services to taxonomists for standard genome sequencing and annotation.</title>
        <authorList>
            <consortium name="The Broad Institute Genomics Platform"/>
            <consortium name="The Broad Institute Genome Sequencing Center for Infectious Disease"/>
            <person name="Wu L."/>
            <person name="Ma J."/>
        </authorList>
    </citation>
    <scope>NUCLEOTIDE SEQUENCE [LARGE SCALE GENOMIC DNA]</scope>
    <source>
        <strain evidence="6">CCM 8937</strain>
    </source>
</reference>
<evidence type="ECO:0000256" key="1">
    <source>
        <dbReference type="ARBA" id="ARBA00022741"/>
    </source>
</evidence>
<organism evidence="5 6">
    <name type="scientific">Lapidilactobacillus gannanensis</name>
    <dbReference type="NCBI Taxonomy" id="2486002"/>
    <lineage>
        <taxon>Bacteria</taxon>
        <taxon>Bacillati</taxon>
        <taxon>Bacillota</taxon>
        <taxon>Bacilli</taxon>
        <taxon>Lactobacillales</taxon>
        <taxon>Lactobacillaceae</taxon>
        <taxon>Lapidilactobacillus</taxon>
    </lineage>
</organism>
<comment type="caution">
    <text evidence="5">The sequence shown here is derived from an EMBL/GenBank/DDBJ whole genome shotgun (WGS) entry which is preliminary data.</text>
</comment>
<keyword evidence="3" id="KW-0238">DNA-binding</keyword>
<dbReference type="PANTHER" id="PTHR11361">
    <property type="entry name" value="DNA MISMATCH REPAIR PROTEIN MUTS FAMILY MEMBER"/>
    <property type="match status" value="1"/>
</dbReference>
<gene>
    <name evidence="5" type="ORF">ACFQ4R_11060</name>
</gene>
<dbReference type="RefSeq" id="WP_125648279.1">
    <property type="nucleotide sequence ID" value="NZ_JBHTOH010000094.1"/>
</dbReference>
<proteinExistence type="predicted"/>
<keyword evidence="1" id="KW-0547">Nucleotide-binding</keyword>
<evidence type="ECO:0000313" key="5">
    <source>
        <dbReference type="EMBL" id="MFD1412119.1"/>
    </source>
</evidence>
<evidence type="ECO:0000256" key="2">
    <source>
        <dbReference type="ARBA" id="ARBA00022840"/>
    </source>
</evidence>
<name>A0ABW4BPE4_9LACO</name>